<evidence type="ECO:0000256" key="1">
    <source>
        <dbReference type="ARBA" id="ARBA00004418"/>
    </source>
</evidence>
<dbReference type="InterPro" id="IPR015168">
    <property type="entry name" value="SsuA/THI5"/>
</dbReference>
<protein>
    <submittedName>
        <fullName evidence="6">NMT1/THI5-like domain-containing protein</fullName>
    </submittedName>
</protein>
<dbReference type="Gene3D" id="3.40.190.10">
    <property type="entry name" value="Periplasmic binding protein-like II"/>
    <property type="match status" value="2"/>
</dbReference>
<sequence>MFNSKFSKLRKFAFATACVAVLMHAASAAPLKKVSIAVGSQVLNVTYPWLLMPKVLGYWQSMGYDVDIVGLSGSTQALQQMAAGGVQFAQLNSTDLVRANSDRKLPVRAVMNTGVIDWGLAVLANGPIKSVAQLKGKRIGIVSLATGGLPLMQSLLAENGLDPQHDVEVIATGAGAPALDALKSGRVQALMFWQTAITGFENSGASLRVFRDPSWQKLPDFTLTTMATTVNTTPETVIAIAKGAAMAIEFTNANPECVRKLQWKYFPSTKPTGVDEATAARWDDALLKSQLASMNSAFVMNGAKYIGATDPAGIDRMQQFMVRQKLVGSVVTPTDMVVDIPNFVARVNDFDHEAIKAAARKCAF</sequence>
<dbReference type="AlphaFoldDB" id="A0A5E4UR78"/>
<feature type="domain" description="SsuA/THI5-like" evidence="5">
    <location>
        <begin position="53"/>
        <end position="256"/>
    </location>
</feature>
<gene>
    <name evidence="6" type="ORF">PCO31111_02235</name>
</gene>
<dbReference type="Proteomes" id="UP000383971">
    <property type="component" value="Unassembled WGS sequence"/>
</dbReference>
<evidence type="ECO:0000256" key="4">
    <source>
        <dbReference type="SAM" id="SignalP"/>
    </source>
</evidence>
<evidence type="ECO:0000313" key="7">
    <source>
        <dbReference type="Proteomes" id="UP000383971"/>
    </source>
</evidence>
<organism evidence="6 7">
    <name type="scientific">Pandoraea communis</name>
    <dbReference type="NCBI Taxonomy" id="2508297"/>
    <lineage>
        <taxon>Bacteria</taxon>
        <taxon>Pseudomonadati</taxon>
        <taxon>Pseudomonadota</taxon>
        <taxon>Betaproteobacteria</taxon>
        <taxon>Burkholderiales</taxon>
        <taxon>Burkholderiaceae</taxon>
        <taxon>Pandoraea</taxon>
    </lineage>
</organism>
<name>A0A5E4UR78_9BURK</name>
<keyword evidence="7" id="KW-1185">Reference proteome</keyword>
<feature type="signal peptide" evidence="4">
    <location>
        <begin position="1"/>
        <end position="28"/>
    </location>
</feature>
<evidence type="ECO:0000259" key="5">
    <source>
        <dbReference type="Pfam" id="PF09084"/>
    </source>
</evidence>
<dbReference type="PANTHER" id="PTHR30024:SF47">
    <property type="entry name" value="TAURINE-BINDING PERIPLASMIC PROTEIN"/>
    <property type="match status" value="1"/>
</dbReference>
<reference evidence="6 7" key="1">
    <citation type="submission" date="2019-08" db="EMBL/GenBank/DDBJ databases">
        <authorList>
            <person name="Peeters C."/>
        </authorList>
    </citation>
    <scope>NUCLEOTIDE SEQUENCE [LARGE SCALE GENOMIC DNA]</scope>
    <source>
        <strain evidence="6 7">LMG 31111</strain>
    </source>
</reference>
<proteinExistence type="inferred from homology"/>
<accession>A0A5E4UR78</accession>
<dbReference type="Pfam" id="PF09084">
    <property type="entry name" value="NMT1"/>
    <property type="match status" value="1"/>
</dbReference>
<comment type="subcellular location">
    <subcellularLocation>
        <location evidence="1">Periplasm</location>
    </subcellularLocation>
</comment>
<evidence type="ECO:0000256" key="2">
    <source>
        <dbReference type="ARBA" id="ARBA00010742"/>
    </source>
</evidence>
<dbReference type="SUPFAM" id="SSF53850">
    <property type="entry name" value="Periplasmic binding protein-like II"/>
    <property type="match status" value="1"/>
</dbReference>
<keyword evidence="3 4" id="KW-0732">Signal</keyword>
<feature type="chain" id="PRO_5022782514" evidence="4">
    <location>
        <begin position="29"/>
        <end position="364"/>
    </location>
</feature>
<dbReference type="RefSeq" id="WP_254435240.1">
    <property type="nucleotide sequence ID" value="NZ_CABPSE010000006.1"/>
</dbReference>
<evidence type="ECO:0000256" key="3">
    <source>
        <dbReference type="ARBA" id="ARBA00022729"/>
    </source>
</evidence>
<dbReference type="EMBL" id="CABPSE010000006">
    <property type="protein sequence ID" value="VVE02551.1"/>
    <property type="molecule type" value="Genomic_DNA"/>
</dbReference>
<dbReference type="GO" id="GO:0042597">
    <property type="term" value="C:periplasmic space"/>
    <property type="evidence" value="ECO:0007669"/>
    <property type="project" value="UniProtKB-SubCell"/>
</dbReference>
<comment type="similarity">
    <text evidence="2">Belongs to the bacterial solute-binding protein SsuA/TauA family.</text>
</comment>
<evidence type="ECO:0000313" key="6">
    <source>
        <dbReference type="EMBL" id="VVE02551.1"/>
    </source>
</evidence>
<dbReference type="PANTHER" id="PTHR30024">
    <property type="entry name" value="ALIPHATIC SULFONATES-BINDING PROTEIN-RELATED"/>
    <property type="match status" value="1"/>
</dbReference>